<accession>A0A0M0J9M9</accession>
<comment type="caution">
    <text evidence="1">The sequence shown here is derived from an EMBL/GenBank/DDBJ whole genome shotgun (WGS) entry which is preliminary data.</text>
</comment>
<dbReference type="EMBL" id="JWZX01003213">
    <property type="protein sequence ID" value="KOO23200.1"/>
    <property type="molecule type" value="Genomic_DNA"/>
</dbReference>
<protein>
    <submittedName>
        <fullName evidence="1">Uncharacterized protein</fullName>
    </submittedName>
</protein>
<gene>
    <name evidence="1" type="ORF">Ctob_002885</name>
</gene>
<name>A0A0M0J9M9_9EUKA</name>
<proteinExistence type="predicted"/>
<evidence type="ECO:0000313" key="2">
    <source>
        <dbReference type="Proteomes" id="UP000037460"/>
    </source>
</evidence>
<dbReference type="AlphaFoldDB" id="A0A0M0J9M9"/>
<evidence type="ECO:0000313" key="1">
    <source>
        <dbReference type="EMBL" id="KOO23200.1"/>
    </source>
</evidence>
<reference evidence="2" key="1">
    <citation type="journal article" date="2015" name="PLoS Genet.">
        <title>Genome Sequence and Transcriptome Analyses of Chrysochromulina tobin: Metabolic Tools for Enhanced Algal Fitness in the Prominent Order Prymnesiales (Haptophyceae).</title>
        <authorList>
            <person name="Hovde B.T."/>
            <person name="Deodato C.R."/>
            <person name="Hunsperger H.M."/>
            <person name="Ryken S.A."/>
            <person name="Yost W."/>
            <person name="Jha R.K."/>
            <person name="Patterson J."/>
            <person name="Monnat R.J. Jr."/>
            <person name="Barlow S.B."/>
            <person name="Starkenburg S.R."/>
            <person name="Cattolico R.A."/>
        </authorList>
    </citation>
    <scope>NUCLEOTIDE SEQUENCE</scope>
    <source>
        <strain evidence="2">CCMP291</strain>
    </source>
</reference>
<organism evidence="1 2">
    <name type="scientific">Chrysochromulina tobinii</name>
    <dbReference type="NCBI Taxonomy" id="1460289"/>
    <lineage>
        <taxon>Eukaryota</taxon>
        <taxon>Haptista</taxon>
        <taxon>Haptophyta</taxon>
        <taxon>Prymnesiophyceae</taxon>
        <taxon>Prymnesiales</taxon>
        <taxon>Chrysochromulinaceae</taxon>
        <taxon>Chrysochromulina</taxon>
    </lineage>
</organism>
<sequence>MENFILVEKYLVFLRHQHDRTHSTPAVRISRTATAGPAAARQTQRDRSPRVIRPMTLCFTAGIHSMPASHARVDKDGVGIGDPLEHWARDAQRVRNICGAQPYEATALLDQLESGAGGELESVFERGQHARDRRLLRGGGLDLQLHLDDARTVRRRARERAHLGGGCHLRLHRRNPEQAPDGQLHDGFERAHVCAGAG</sequence>
<dbReference type="Proteomes" id="UP000037460">
    <property type="component" value="Unassembled WGS sequence"/>
</dbReference>
<keyword evidence="2" id="KW-1185">Reference proteome</keyword>